<reference evidence="6 7" key="1">
    <citation type="submission" date="2017-03" db="EMBL/GenBank/DDBJ databases">
        <title>Genome sequence of Sphingomonas dokdonensis DSM 21029.</title>
        <authorList>
            <person name="Poehlein A."/>
            <person name="Wuebbeler J.H."/>
            <person name="Steinbuechel A."/>
            <person name="Daniel R."/>
        </authorList>
    </citation>
    <scope>NUCLEOTIDE SEQUENCE [LARGE SCALE GENOMIC DNA]</scope>
    <source>
        <strain evidence="6 7">DSM 21029</strain>
    </source>
</reference>
<sequence>MLGLALGAASCERRPDVGAVIASAPGTKPALLRAPLADADLASRLLTDSVAQGLVQFDAAGQIVPGVAERWIVTDEGRTYIFRLRDMTWADGRPMRAAEVVAILRRRLQRRANNPLAPYLTALDTIVEMTPEVIQIELTRPRPDLLKLFAQPEMAIVHPTRRIGTGPMRVVGEIGAVTRLRPIPDPNRAADEQTEPEPEDDVLLIAERPAAGIARFARRRSDLFTGGTVGEFPLLTAAGIAPADIRLDPAAGFFGLAVIRRDGFLGSSENRAAIAMTIDRPAMARSFTADWQVAESLLPAALDSSSPPAAAAWQAVAAADRQGLARARVQAWRTAGNPAPELRLALPANAGGTLLWARLAADLYAIGVRPVRVAPDAEDADLRLLDAVAPFDSGRWYLDQACHPCGEAASQAIEAARLAPSLAERSRAIAAADRLLAEDVAFIPLAHPLRWSLVAQRLRTWQANDRAWHPLNGVRRNPN</sequence>
<dbReference type="OrthoDB" id="9803988at2"/>
<evidence type="ECO:0000256" key="4">
    <source>
        <dbReference type="ARBA" id="ARBA00022729"/>
    </source>
</evidence>
<keyword evidence="7" id="KW-1185">Reference proteome</keyword>
<dbReference type="PANTHER" id="PTHR30290:SF10">
    <property type="entry name" value="PERIPLASMIC OLIGOPEPTIDE-BINDING PROTEIN-RELATED"/>
    <property type="match status" value="1"/>
</dbReference>
<evidence type="ECO:0000313" key="6">
    <source>
        <dbReference type="EMBL" id="OWK29446.1"/>
    </source>
</evidence>
<feature type="domain" description="Solute-binding protein family 5" evidence="5">
    <location>
        <begin position="62"/>
        <end position="310"/>
    </location>
</feature>
<keyword evidence="3" id="KW-0813">Transport</keyword>
<dbReference type="Gene3D" id="3.10.105.10">
    <property type="entry name" value="Dipeptide-binding Protein, Domain 3"/>
    <property type="match status" value="1"/>
</dbReference>
<dbReference type="Proteomes" id="UP000197290">
    <property type="component" value="Unassembled WGS sequence"/>
</dbReference>
<dbReference type="GO" id="GO:0015833">
    <property type="term" value="P:peptide transport"/>
    <property type="evidence" value="ECO:0007669"/>
    <property type="project" value="TreeGrafter"/>
</dbReference>
<dbReference type="Gene3D" id="3.90.76.10">
    <property type="entry name" value="Dipeptide-binding Protein, Domain 1"/>
    <property type="match status" value="1"/>
</dbReference>
<keyword evidence="4" id="KW-0732">Signal</keyword>
<comment type="similarity">
    <text evidence="2">Belongs to the bacterial solute-binding protein 5 family.</text>
</comment>
<comment type="caution">
    <text evidence="6">The sequence shown here is derived from an EMBL/GenBank/DDBJ whole genome shotgun (WGS) entry which is preliminary data.</text>
</comment>
<proteinExistence type="inferred from homology"/>
<comment type="subcellular location">
    <subcellularLocation>
        <location evidence="1">Periplasm</location>
    </subcellularLocation>
</comment>
<dbReference type="InterPro" id="IPR039424">
    <property type="entry name" value="SBP_5"/>
</dbReference>
<dbReference type="SUPFAM" id="SSF53850">
    <property type="entry name" value="Periplasmic binding protein-like II"/>
    <property type="match status" value="1"/>
</dbReference>
<dbReference type="Pfam" id="PF00496">
    <property type="entry name" value="SBP_bac_5"/>
    <property type="match status" value="1"/>
</dbReference>
<name>A0A245ZI72_9SPHN</name>
<evidence type="ECO:0000259" key="5">
    <source>
        <dbReference type="Pfam" id="PF00496"/>
    </source>
</evidence>
<accession>A0A245ZI72</accession>
<protein>
    <submittedName>
        <fullName evidence="6">Putative binding protein YgiS</fullName>
    </submittedName>
</protein>
<evidence type="ECO:0000256" key="2">
    <source>
        <dbReference type="ARBA" id="ARBA00005695"/>
    </source>
</evidence>
<dbReference type="GO" id="GO:0030313">
    <property type="term" value="C:cell envelope"/>
    <property type="evidence" value="ECO:0007669"/>
    <property type="project" value="UniProtKB-SubCell"/>
</dbReference>
<dbReference type="EMBL" id="NBBI01000004">
    <property type="protein sequence ID" value="OWK29446.1"/>
    <property type="molecule type" value="Genomic_DNA"/>
</dbReference>
<dbReference type="InterPro" id="IPR000914">
    <property type="entry name" value="SBP_5_dom"/>
</dbReference>
<evidence type="ECO:0000256" key="3">
    <source>
        <dbReference type="ARBA" id="ARBA00022448"/>
    </source>
</evidence>
<evidence type="ECO:0000256" key="1">
    <source>
        <dbReference type="ARBA" id="ARBA00004418"/>
    </source>
</evidence>
<gene>
    <name evidence="6" type="primary">ygiS</name>
    <name evidence="6" type="ORF">SPDO_24330</name>
</gene>
<dbReference type="GO" id="GO:1904680">
    <property type="term" value="F:peptide transmembrane transporter activity"/>
    <property type="evidence" value="ECO:0007669"/>
    <property type="project" value="TreeGrafter"/>
</dbReference>
<organism evidence="6 7">
    <name type="scientific">Sphingomonas dokdonensis</name>
    <dbReference type="NCBI Taxonomy" id="344880"/>
    <lineage>
        <taxon>Bacteria</taxon>
        <taxon>Pseudomonadati</taxon>
        <taxon>Pseudomonadota</taxon>
        <taxon>Alphaproteobacteria</taxon>
        <taxon>Sphingomonadales</taxon>
        <taxon>Sphingomonadaceae</taxon>
        <taxon>Sphingomonas</taxon>
    </lineage>
</organism>
<evidence type="ECO:0000313" key="7">
    <source>
        <dbReference type="Proteomes" id="UP000197290"/>
    </source>
</evidence>
<dbReference type="PANTHER" id="PTHR30290">
    <property type="entry name" value="PERIPLASMIC BINDING COMPONENT OF ABC TRANSPORTER"/>
    <property type="match status" value="1"/>
</dbReference>
<dbReference type="AlphaFoldDB" id="A0A245ZI72"/>
<dbReference type="RefSeq" id="WP_088367744.1">
    <property type="nucleotide sequence ID" value="NZ_NBBI01000004.1"/>
</dbReference>